<feature type="compositionally biased region" description="Acidic residues" evidence="2">
    <location>
        <begin position="85"/>
        <end position="130"/>
    </location>
</feature>
<organism evidence="4 5">
    <name type="scientific">Folsomia candida</name>
    <name type="common">Springtail</name>
    <dbReference type="NCBI Taxonomy" id="158441"/>
    <lineage>
        <taxon>Eukaryota</taxon>
        <taxon>Metazoa</taxon>
        <taxon>Ecdysozoa</taxon>
        <taxon>Arthropoda</taxon>
        <taxon>Hexapoda</taxon>
        <taxon>Collembola</taxon>
        <taxon>Entomobryomorpha</taxon>
        <taxon>Isotomoidea</taxon>
        <taxon>Isotomidae</taxon>
        <taxon>Proisotominae</taxon>
        <taxon>Folsomia</taxon>
    </lineage>
</organism>
<dbReference type="AlphaFoldDB" id="A0A226D6C9"/>
<reference evidence="4 5" key="1">
    <citation type="submission" date="2015-12" db="EMBL/GenBank/DDBJ databases">
        <title>The genome of Folsomia candida.</title>
        <authorList>
            <person name="Faddeeva A."/>
            <person name="Derks M.F."/>
            <person name="Anvar Y."/>
            <person name="Smit S."/>
            <person name="Van Straalen N."/>
            <person name="Roelofs D."/>
        </authorList>
    </citation>
    <scope>NUCLEOTIDE SEQUENCE [LARGE SCALE GENOMIC DNA]</scope>
    <source>
        <strain evidence="4 5">VU population</strain>
        <tissue evidence="4">Whole body</tissue>
    </source>
</reference>
<dbReference type="Proteomes" id="UP000198287">
    <property type="component" value="Unassembled WGS sequence"/>
</dbReference>
<evidence type="ECO:0000313" key="5">
    <source>
        <dbReference type="Proteomes" id="UP000198287"/>
    </source>
</evidence>
<feature type="domain" description="HTH CENPB-type" evidence="3">
    <location>
        <begin position="188"/>
        <end position="261"/>
    </location>
</feature>
<feature type="region of interest" description="Disordered" evidence="2">
    <location>
        <begin position="81"/>
        <end position="130"/>
    </location>
</feature>
<dbReference type="Pfam" id="PF04236">
    <property type="entry name" value="Transp_Tc5_C"/>
    <property type="match status" value="1"/>
</dbReference>
<dbReference type="OrthoDB" id="10039452at2759"/>
<evidence type="ECO:0000313" key="4">
    <source>
        <dbReference type="EMBL" id="OXA40660.1"/>
    </source>
</evidence>
<gene>
    <name evidence="4" type="ORF">Fcan01_24606</name>
</gene>
<sequence>MASTEGQGVEDKIPNPYGILLQFTKIVGEHYPNYPKDLAPTEKEILFAEKMFDSFLQNLQEFVVEEDECLTLDETTFACDHLSDGDEYDQNEQPSEDDDCDQNNEQDEQLSDNESDEDNDQNEQTDDDYLVETPAKKSKYKFVPFDRKQEILALWESHPKWSVTSLKKHGAKEVRNKQTLYLWKRQVKEKQDKKEKYARISQHVFNEMTEARKSFKIIRASHLRYWAMQKYIEIGDDNLKFKVSKSWLDRFKIKHGISSRKINTLVSKREIKSEQEILNSAKKFQEGIRNISSRFDPDHIFNTDQCGFSYEITSQRTLTKKGEKNVMGYAQSPKNLSTHSYTVQYLINLAGEVVGNVFICLQEAQGKLGPSVKKEVESYLPSNVTLTCSTSGKLSTSLNEYFIQKQLLPFVTKDFLYIIDSWAGQTNFESYSKYFGEQNEKPNITLKIIPEKCTPLAQPLDTTFHRQLKILAREILAGLEVFVNSEGVNQDDNWTTRKGIIKLQSLLHFMISAPIFKPMLQYAWYSSGLTDVKVDFLNMKQVCFSFTEDEGKLCESPGCDKPRFIKCARCRKRLCIFDLWVTNHFYFCECSPFKE</sequence>
<proteinExistence type="predicted"/>
<evidence type="ECO:0000256" key="1">
    <source>
        <dbReference type="ARBA" id="ARBA00023125"/>
    </source>
</evidence>
<evidence type="ECO:0000259" key="3">
    <source>
        <dbReference type="PROSITE" id="PS51253"/>
    </source>
</evidence>
<keyword evidence="5" id="KW-1185">Reference proteome</keyword>
<dbReference type="PROSITE" id="PS51253">
    <property type="entry name" value="HTH_CENPB"/>
    <property type="match status" value="1"/>
</dbReference>
<comment type="caution">
    <text evidence="4">The sequence shown here is derived from an EMBL/GenBank/DDBJ whole genome shotgun (WGS) entry which is preliminary data.</text>
</comment>
<dbReference type="EMBL" id="LNIX01000032">
    <property type="protein sequence ID" value="OXA40660.1"/>
    <property type="molecule type" value="Genomic_DNA"/>
</dbReference>
<dbReference type="Pfam" id="PF03221">
    <property type="entry name" value="HTH_Tnp_Tc5"/>
    <property type="match status" value="1"/>
</dbReference>
<keyword evidence="1" id="KW-0238">DNA-binding</keyword>
<name>A0A226D6C9_FOLCA</name>
<accession>A0A226D6C9</accession>
<dbReference type="OMA" id="CEAICAS"/>
<dbReference type="InterPro" id="IPR006600">
    <property type="entry name" value="HTH_CenpB_DNA-bd_dom"/>
</dbReference>
<dbReference type="GO" id="GO:0003677">
    <property type="term" value="F:DNA binding"/>
    <property type="evidence" value="ECO:0007669"/>
    <property type="project" value="UniProtKB-KW"/>
</dbReference>
<protein>
    <submittedName>
        <fullName evidence="4">Tigger transposable element-derived protein 6</fullName>
    </submittedName>
</protein>
<evidence type="ECO:0000256" key="2">
    <source>
        <dbReference type="SAM" id="MobiDB-lite"/>
    </source>
</evidence>
<dbReference type="InterPro" id="IPR007350">
    <property type="entry name" value="Transposase_Tc5_C"/>
</dbReference>